<protein>
    <submittedName>
        <fullName evidence="1">Unannotated protein</fullName>
    </submittedName>
</protein>
<dbReference type="EMBL" id="CAEZTT010000154">
    <property type="protein sequence ID" value="CAB4583838.1"/>
    <property type="molecule type" value="Genomic_DNA"/>
</dbReference>
<reference evidence="1" key="1">
    <citation type="submission" date="2020-05" db="EMBL/GenBank/DDBJ databases">
        <authorList>
            <person name="Chiriac C."/>
            <person name="Salcher M."/>
            <person name="Ghai R."/>
            <person name="Kavagutti S V."/>
        </authorList>
    </citation>
    <scope>NUCLEOTIDE SEQUENCE</scope>
</reference>
<evidence type="ECO:0000313" key="1">
    <source>
        <dbReference type="EMBL" id="CAB4583838.1"/>
    </source>
</evidence>
<proteinExistence type="predicted"/>
<organism evidence="1">
    <name type="scientific">freshwater metagenome</name>
    <dbReference type="NCBI Taxonomy" id="449393"/>
    <lineage>
        <taxon>unclassified sequences</taxon>
        <taxon>metagenomes</taxon>
        <taxon>ecological metagenomes</taxon>
    </lineage>
</organism>
<accession>A0A6J6FHF3</accession>
<name>A0A6J6FHF3_9ZZZZ</name>
<dbReference type="AlphaFoldDB" id="A0A6J6FHF3"/>
<sequence length="117" mass="13247">MRAHADERRGHVFTDIAQLVAHSAGGSEHGLAVGQIAGLFDLGREFGDDFVLRLRTGIELFHHRIRLFSDIFVRMRAQTRDVARADVFRIHFAVRDGSQQRERRLGPLEDGVEGLRS</sequence>
<gene>
    <name evidence="1" type="ORF">UFOPK1726_01095</name>
</gene>